<sequence length="518" mass="59290">MREKNAPQGHGHKVLPARHRTKLLLPFCLLVVGIVWSSSSLAPFSSVAEFHIFRHQVKPAHQKREIPEDNLDAVGASETIHLKEALSLRDGRDTRVHTRSQLTAGKRTKTSGEATSTNEGQAGMTPKKILVKDSAVSTTAKDEDSPVTSDPHFQEKEEDSYPDKPVEMEEMDILRTKLSLALMQKENSLHGGDCRITGDLIRRGNRFVFHILDEIRGKYIYVYDLPPEFNVDLVKRCDSLLPWFGLCEYFENSGLGKPVASDQRKNRSSQILQPIERWFNTHHKAPLFYVPYYGGVDVIRWHWALNATNEKQDALGRQLMQKVTKLLIERNPWHRNDIDMPHPTFFHPKSTSDIRRWLAQVESHSGTNLPSFVGKDLHLDPNNVRDTLIRQCHNASANNDCKFLECERDKCIMVLFNPCMAYPQYPWHLPRNMSSWSVYVSENDVKTGNVNVMDFLRKISSHDRIKMRRVIINDIIPKIIYAEPGADVAPFQDAFNIVLENLLHRASHSPDLDQVSPD</sequence>
<comment type="subcellular location">
    <subcellularLocation>
        <location evidence="1">Golgi apparatus membrane</location>
        <topology evidence="1">Single-pass type II membrane protein</topology>
    </subcellularLocation>
</comment>
<feature type="region of interest" description="Disordered" evidence="5">
    <location>
        <begin position="91"/>
        <end position="161"/>
    </location>
</feature>
<dbReference type="GO" id="GO:0016757">
    <property type="term" value="F:glycosyltransferase activity"/>
    <property type="evidence" value="ECO:0007669"/>
    <property type="project" value="InterPro"/>
</dbReference>
<keyword evidence="3" id="KW-0812">Transmembrane</keyword>
<accession>A0A2K1KFL1</accession>
<evidence type="ECO:0000256" key="5">
    <source>
        <dbReference type="SAM" id="MobiDB-lite"/>
    </source>
</evidence>
<keyword evidence="4" id="KW-0333">Golgi apparatus</keyword>
<dbReference type="AlphaFoldDB" id="A0A2K1KFL1"/>
<dbReference type="EMBL" id="ABEU02000006">
    <property type="protein sequence ID" value="PNR52555.1"/>
    <property type="molecule type" value="Genomic_DNA"/>
</dbReference>
<dbReference type="InterPro" id="IPR040911">
    <property type="entry name" value="Exostosin_GT47"/>
</dbReference>
<feature type="compositionally biased region" description="Polar residues" evidence="5">
    <location>
        <begin position="111"/>
        <end position="120"/>
    </location>
</feature>
<dbReference type="InterPro" id="IPR004263">
    <property type="entry name" value="Exostosin"/>
</dbReference>
<evidence type="ECO:0000313" key="8">
    <source>
        <dbReference type="EnsemblPlants" id="Pp3c6_14300V3.1"/>
    </source>
</evidence>
<comment type="similarity">
    <text evidence="2">Belongs to the glycosyltransferase 47 family.</text>
</comment>
<name>A0A2K1KFL1_PHYPA</name>
<organism evidence="7">
    <name type="scientific">Physcomitrium patens</name>
    <name type="common">Spreading-leaved earth moss</name>
    <name type="synonym">Physcomitrella patens</name>
    <dbReference type="NCBI Taxonomy" id="3218"/>
    <lineage>
        <taxon>Eukaryota</taxon>
        <taxon>Viridiplantae</taxon>
        <taxon>Streptophyta</taxon>
        <taxon>Embryophyta</taxon>
        <taxon>Bryophyta</taxon>
        <taxon>Bryophytina</taxon>
        <taxon>Bryopsida</taxon>
        <taxon>Funariidae</taxon>
        <taxon>Funariales</taxon>
        <taxon>Funariaceae</taxon>
        <taxon>Physcomitrium</taxon>
    </lineage>
</organism>
<evidence type="ECO:0000256" key="3">
    <source>
        <dbReference type="ARBA" id="ARBA00022968"/>
    </source>
</evidence>
<proteinExistence type="inferred from homology"/>
<evidence type="ECO:0000256" key="4">
    <source>
        <dbReference type="ARBA" id="ARBA00023034"/>
    </source>
</evidence>
<dbReference type="PANTHER" id="PTHR11062">
    <property type="entry name" value="EXOSTOSIN HEPARAN SULFATE GLYCOSYLTRANSFERASE -RELATED"/>
    <property type="match status" value="1"/>
</dbReference>
<evidence type="ECO:0000256" key="2">
    <source>
        <dbReference type="ARBA" id="ARBA00010271"/>
    </source>
</evidence>
<keyword evidence="9" id="KW-1185">Reference proteome</keyword>
<feature type="compositionally biased region" description="Basic and acidic residues" evidence="5">
    <location>
        <begin position="152"/>
        <end position="161"/>
    </location>
</feature>
<protein>
    <recommendedName>
        <fullName evidence="6">Exostosin GT47 domain-containing protein</fullName>
    </recommendedName>
</protein>
<evidence type="ECO:0000256" key="1">
    <source>
        <dbReference type="ARBA" id="ARBA00004323"/>
    </source>
</evidence>
<dbReference type="PaxDb" id="3218-PP1S195_93V6.1"/>
<evidence type="ECO:0000313" key="9">
    <source>
        <dbReference type="Proteomes" id="UP000006727"/>
    </source>
</evidence>
<dbReference type="Proteomes" id="UP000006727">
    <property type="component" value="Chromosome 6"/>
</dbReference>
<dbReference type="InParanoid" id="A0A2K1KFL1"/>
<dbReference type="Gramene" id="Pp3c6_14300V3.1">
    <property type="protein sequence ID" value="Pp3c6_14300V3.1"/>
    <property type="gene ID" value="Pp3c6_14300"/>
</dbReference>
<reference evidence="8" key="3">
    <citation type="submission" date="2020-12" db="UniProtKB">
        <authorList>
            <consortium name="EnsemblPlants"/>
        </authorList>
    </citation>
    <scope>IDENTIFICATION</scope>
</reference>
<reference evidence="7 9" key="1">
    <citation type="journal article" date="2008" name="Science">
        <title>The Physcomitrella genome reveals evolutionary insights into the conquest of land by plants.</title>
        <authorList>
            <person name="Rensing S."/>
            <person name="Lang D."/>
            <person name="Zimmer A."/>
            <person name="Terry A."/>
            <person name="Salamov A."/>
            <person name="Shapiro H."/>
            <person name="Nishiyama T."/>
            <person name="Perroud P.-F."/>
            <person name="Lindquist E."/>
            <person name="Kamisugi Y."/>
            <person name="Tanahashi T."/>
            <person name="Sakakibara K."/>
            <person name="Fujita T."/>
            <person name="Oishi K."/>
            <person name="Shin-I T."/>
            <person name="Kuroki Y."/>
            <person name="Toyoda A."/>
            <person name="Suzuki Y."/>
            <person name="Hashimoto A."/>
            <person name="Yamaguchi K."/>
            <person name="Sugano A."/>
            <person name="Kohara Y."/>
            <person name="Fujiyama A."/>
            <person name="Anterola A."/>
            <person name="Aoki S."/>
            <person name="Ashton N."/>
            <person name="Barbazuk W.B."/>
            <person name="Barker E."/>
            <person name="Bennetzen J."/>
            <person name="Bezanilla M."/>
            <person name="Blankenship R."/>
            <person name="Cho S.H."/>
            <person name="Dutcher S."/>
            <person name="Estelle M."/>
            <person name="Fawcett J.A."/>
            <person name="Gundlach H."/>
            <person name="Hanada K."/>
            <person name="Heyl A."/>
            <person name="Hicks K.A."/>
            <person name="Hugh J."/>
            <person name="Lohr M."/>
            <person name="Mayer K."/>
            <person name="Melkozernov A."/>
            <person name="Murata T."/>
            <person name="Nelson D."/>
            <person name="Pils B."/>
            <person name="Prigge M."/>
            <person name="Reiss B."/>
            <person name="Renner T."/>
            <person name="Rombauts S."/>
            <person name="Rushton P."/>
            <person name="Sanderfoot A."/>
            <person name="Schween G."/>
            <person name="Shiu S.-H."/>
            <person name="Stueber K."/>
            <person name="Theodoulou F.L."/>
            <person name="Tu H."/>
            <person name="Van de Peer Y."/>
            <person name="Verrier P.J."/>
            <person name="Waters E."/>
            <person name="Wood A."/>
            <person name="Yang L."/>
            <person name="Cove D."/>
            <person name="Cuming A."/>
            <person name="Hasebe M."/>
            <person name="Lucas S."/>
            <person name="Mishler D.B."/>
            <person name="Reski R."/>
            <person name="Grigoriev I."/>
            <person name="Quatrano R.S."/>
            <person name="Boore J.L."/>
        </authorList>
    </citation>
    <scope>NUCLEOTIDE SEQUENCE [LARGE SCALE GENOMIC DNA]</scope>
    <source>
        <strain evidence="8 9">cv. Gransden 2004</strain>
    </source>
</reference>
<dbReference type="PANTHER" id="PTHR11062:SF117">
    <property type="entry name" value="XYLOGLUCAN-SPECIFIC GALACTURONOSYLTRANSFERASE 1"/>
    <property type="match status" value="1"/>
</dbReference>
<evidence type="ECO:0000259" key="6">
    <source>
        <dbReference type="Pfam" id="PF03016"/>
    </source>
</evidence>
<dbReference type="GO" id="GO:0000139">
    <property type="term" value="C:Golgi membrane"/>
    <property type="evidence" value="ECO:0007669"/>
    <property type="project" value="UniProtKB-SubCell"/>
</dbReference>
<evidence type="ECO:0000313" key="7">
    <source>
        <dbReference type="EMBL" id="PNR52555.1"/>
    </source>
</evidence>
<reference evidence="7 9" key="2">
    <citation type="journal article" date="2018" name="Plant J.">
        <title>The Physcomitrella patens chromosome-scale assembly reveals moss genome structure and evolution.</title>
        <authorList>
            <person name="Lang D."/>
            <person name="Ullrich K.K."/>
            <person name="Murat F."/>
            <person name="Fuchs J."/>
            <person name="Jenkins J."/>
            <person name="Haas F.B."/>
            <person name="Piednoel M."/>
            <person name="Gundlach H."/>
            <person name="Van Bel M."/>
            <person name="Meyberg R."/>
            <person name="Vives C."/>
            <person name="Morata J."/>
            <person name="Symeonidi A."/>
            <person name="Hiss M."/>
            <person name="Muchero W."/>
            <person name="Kamisugi Y."/>
            <person name="Saleh O."/>
            <person name="Blanc G."/>
            <person name="Decker E.L."/>
            <person name="van Gessel N."/>
            <person name="Grimwood J."/>
            <person name="Hayes R.D."/>
            <person name="Graham S.W."/>
            <person name="Gunter L.E."/>
            <person name="McDaniel S.F."/>
            <person name="Hoernstein S.N.W."/>
            <person name="Larsson A."/>
            <person name="Li F.W."/>
            <person name="Perroud P.F."/>
            <person name="Phillips J."/>
            <person name="Ranjan P."/>
            <person name="Rokshar D.S."/>
            <person name="Rothfels C.J."/>
            <person name="Schneider L."/>
            <person name="Shu S."/>
            <person name="Stevenson D.W."/>
            <person name="Thummler F."/>
            <person name="Tillich M."/>
            <person name="Villarreal Aguilar J.C."/>
            <person name="Widiez T."/>
            <person name="Wong G.K."/>
            <person name="Wymore A."/>
            <person name="Zhang Y."/>
            <person name="Zimmer A.D."/>
            <person name="Quatrano R.S."/>
            <person name="Mayer K.F.X."/>
            <person name="Goodstein D."/>
            <person name="Casacuberta J.M."/>
            <person name="Vandepoele K."/>
            <person name="Reski R."/>
            <person name="Cuming A.C."/>
            <person name="Tuskan G.A."/>
            <person name="Maumus F."/>
            <person name="Salse J."/>
            <person name="Schmutz J."/>
            <person name="Rensing S.A."/>
        </authorList>
    </citation>
    <scope>NUCLEOTIDE SEQUENCE [LARGE SCALE GENOMIC DNA]</scope>
    <source>
        <strain evidence="8 9">cv. Gransden 2004</strain>
    </source>
</reference>
<gene>
    <name evidence="7" type="ORF">PHYPA_008929</name>
</gene>
<dbReference type="EnsemblPlants" id="Pp3c6_14300V3.1">
    <property type="protein sequence ID" value="Pp3c6_14300V3.1"/>
    <property type="gene ID" value="Pp3c6_14300"/>
</dbReference>
<keyword evidence="3" id="KW-0735">Signal-anchor</keyword>
<dbReference type="Pfam" id="PF03016">
    <property type="entry name" value="Exostosin_GT47"/>
    <property type="match status" value="1"/>
</dbReference>
<feature type="domain" description="Exostosin GT47" evidence="6">
    <location>
        <begin position="311"/>
        <end position="412"/>
    </location>
</feature>